<dbReference type="InterPro" id="IPR027417">
    <property type="entry name" value="P-loop_NTPase"/>
</dbReference>
<reference evidence="12 13" key="1">
    <citation type="submission" date="2019-10" db="EMBL/GenBank/DDBJ databases">
        <title>Draft whole-genome sequence of the purple nonsulfur photosynthetic bacterium Roseospira navarrensis DSM 15114.</title>
        <authorList>
            <person name="Kyndt J.A."/>
            <person name="Meyer T.E."/>
        </authorList>
    </citation>
    <scope>NUCLEOTIDE SEQUENCE [LARGE SCALE GENOMIC DNA]</scope>
    <source>
        <strain evidence="12 13">DSM 15114</strain>
    </source>
</reference>
<dbReference type="SUPFAM" id="SSF52540">
    <property type="entry name" value="P-loop containing nucleoside triphosphate hydrolases"/>
    <property type="match status" value="2"/>
</dbReference>
<dbReference type="GO" id="GO:0016887">
    <property type="term" value="F:ATP hydrolysis activity"/>
    <property type="evidence" value="ECO:0007669"/>
    <property type="project" value="InterPro"/>
</dbReference>
<evidence type="ECO:0000256" key="5">
    <source>
        <dbReference type="ARBA" id="ARBA00022737"/>
    </source>
</evidence>
<evidence type="ECO:0000313" key="12">
    <source>
        <dbReference type="EMBL" id="MQX35294.1"/>
    </source>
</evidence>
<keyword evidence="5" id="KW-0677">Repeat</keyword>
<dbReference type="CDD" id="cd03215">
    <property type="entry name" value="ABC_Carb_Monos_II"/>
    <property type="match status" value="1"/>
</dbReference>
<dbReference type="InterPro" id="IPR003439">
    <property type="entry name" value="ABC_transporter-like_ATP-bd"/>
</dbReference>
<dbReference type="OrthoDB" id="7283113at2"/>
<dbReference type="SMART" id="SM00382">
    <property type="entry name" value="AAA"/>
    <property type="match status" value="2"/>
</dbReference>
<dbReference type="GO" id="GO:0005886">
    <property type="term" value="C:plasma membrane"/>
    <property type="evidence" value="ECO:0007669"/>
    <property type="project" value="UniProtKB-SubCell"/>
</dbReference>
<keyword evidence="7 12" id="KW-0067">ATP-binding</keyword>
<dbReference type="RefSeq" id="WP_153340614.1">
    <property type="nucleotide sequence ID" value="NZ_WIVE01000002.1"/>
</dbReference>
<dbReference type="Gene3D" id="3.40.50.300">
    <property type="entry name" value="P-loop containing nucleotide triphosphate hydrolases"/>
    <property type="match status" value="2"/>
</dbReference>
<evidence type="ECO:0000259" key="11">
    <source>
        <dbReference type="PROSITE" id="PS50893"/>
    </source>
</evidence>
<dbReference type="AlphaFoldDB" id="A0A7X1ZB43"/>
<dbReference type="PROSITE" id="PS50893">
    <property type="entry name" value="ABC_TRANSPORTER_2"/>
    <property type="match status" value="2"/>
</dbReference>
<accession>A0A7X1ZB43</accession>
<feature type="domain" description="ABC transporter" evidence="11">
    <location>
        <begin position="10"/>
        <end position="241"/>
    </location>
</feature>
<keyword evidence="3" id="KW-1003">Cell membrane</keyword>
<gene>
    <name evidence="12" type="ORF">GHC57_02055</name>
</gene>
<dbReference type="PANTHER" id="PTHR43790:SF4">
    <property type="entry name" value="GUANOSINE IMPORT ATP-BINDING PROTEIN NUPO"/>
    <property type="match status" value="1"/>
</dbReference>
<evidence type="ECO:0000256" key="6">
    <source>
        <dbReference type="ARBA" id="ARBA00022741"/>
    </source>
</evidence>
<evidence type="ECO:0000256" key="1">
    <source>
        <dbReference type="ARBA" id="ARBA00004202"/>
    </source>
</evidence>
<evidence type="ECO:0000256" key="9">
    <source>
        <dbReference type="ARBA" id="ARBA00023136"/>
    </source>
</evidence>
<dbReference type="InterPro" id="IPR017871">
    <property type="entry name" value="ABC_transporter-like_CS"/>
</dbReference>
<protein>
    <submittedName>
        <fullName evidence="12">ATP-binding cassette domain-containing protein</fullName>
    </submittedName>
</protein>
<organism evidence="12 13">
    <name type="scientific">Roseospira navarrensis</name>
    <dbReference type="NCBI Taxonomy" id="140058"/>
    <lineage>
        <taxon>Bacteria</taxon>
        <taxon>Pseudomonadati</taxon>
        <taxon>Pseudomonadota</taxon>
        <taxon>Alphaproteobacteria</taxon>
        <taxon>Rhodospirillales</taxon>
        <taxon>Rhodospirillaceae</taxon>
        <taxon>Roseospira</taxon>
    </lineage>
</organism>
<evidence type="ECO:0000256" key="2">
    <source>
        <dbReference type="ARBA" id="ARBA00022448"/>
    </source>
</evidence>
<keyword evidence="8" id="KW-1278">Translocase</keyword>
<keyword evidence="4" id="KW-0762">Sugar transport</keyword>
<proteinExistence type="predicted"/>
<dbReference type="InterPro" id="IPR050107">
    <property type="entry name" value="ABC_carbohydrate_import_ATPase"/>
</dbReference>
<dbReference type="PROSITE" id="PS00211">
    <property type="entry name" value="ABC_TRANSPORTER_1"/>
    <property type="match status" value="2"/>
</dbReference>
<name>A0A7X1ZB43_9PROT</name>
<evidence type="ECO:0000313" key="13">
    <source>
        <dbReference type="Proteomes" id="UP000434582"/>
    </source>
</evidence>
<feature type="region of interest" description="Disordered" evidence="10">
    <location>
        <begin position="509"/>
        <end position="528"/>
    </location>
</feature>
<dbReference type="GO" id="GO:0005524">
    <property type="term" value="F:ATP binding"/>
    <property type="evidence" value="ECO:0007669"/>
    <property type="project" value="UniProtKB-KW"/>
</dbReference>
<keyword evidence="13" id="KW-1185">Reference proteome</keyword>
<sequence length="528" mass="56429">MSPTPGTPRLDLRGLCKSFPGVLVNDRVDLSVMPGECHALLGENGAGKSTLMKIVNGVLSADAGEMWWEGQPVRVQTPSDARRLGIGMVYQHFALFESLTVAENVALGLDGAPGMEALSERIRAVSDGYGLAVSPTRHVHELSVGERQRVEIVRCLLGDPRLIILDEPTSVLTPREALALFEVLRRLQAEGRSILYISHKLDEIRALCDRASVLRGGRMIATVDPRAETARSLARMMIGAELPDLSERRTTTSEDHAPLLAVNALDMDRDDPHGTDLRDISLAVRPGEILGIAGVAGNGQNALMRALSGERLVARPEAILINGTPAGHLGPRARRDLGLAVVPEERLGQGAVPDLSLADNALLSAYRHGSLVRRGLVRRRHTHGFASRVIHAFNVIARGSESEARSLSGGNLQKFIIGREILQAPKVLVAAHPTWGVDAGSAAAIHQALVDLRDRGAAILVISQDLDELYTLSDRIAVIAAGRLSDSQPIHAVTAEDIGLLMGGLFTDHGPTGPTNDDTTMKGPGHVA</sequence>
<dbReference type="InterPro" id="IPR003593">
    <property type="entry name" value="AAA+_ATPase"/>
</dbReference>
<keyword evidence="6" id="KW-0547">Nucleotide-binding</keyword>
<dbReference type="PANTHER" id="PTHR43790">
    <property type="entry name" value="CARBOHYDRATE TRANSPORT ATP-BINDING PROTEIN MG119-RELATED"/>
    <property type="match status" value="1"/>
</dbReference>
<dbReference type="Proteomes" id="UP000434582">
    <property type="component" value="Unassembled WGS sequence"/>
</dbReference>
<evidence type="ECO:0000256" key="10">
    <source>
        <dbReference type="SAM" id="MobiDB-lite"/>
    </source>
</evidence>
<keyword evidence="9" id="KW-0472">Membrane</keyword>
<dbReference type="EMBL" id="WIVE01000002">
    <property type="protein sequence ID" value="MQX35294.1"/>
    <property type="molecule type" value="Genomic_DNA"/>
</dbReference>
<dbReference type="FunFam" id="3.40.50.300:FF:000127">
    <property type="entry name" value="Ribose import ATP-binding protein RbsA"/>
    <property type="match status" value="1"/>
</dbReference>
<evidence type="ECO:0000256" key="4">
    <source>
        <dbReference type="ARBA" id="ARBA00022597"/>
    </source>
</evidence>
<comment type="caution">
    <text evidence="12">The sequence shown here is derived from an EMBL/GenBank/DDBJ whole genome shotgun (WGS) entry which is preliminary data.</text>
</comment>
<keyword evidence="2" id="KW-0813">Transport</keyword>
<evidence type="ECO:0000256" key="8">
    <source>
        <dbReference type="ARBA" id="ARBA00022967"/>
    </source>
</evidence>
<evidence type="ECO:0000256" key="7">
    <source>
        <dbReference type="ARBA" id="ARBA00022840"/>
    </source>
</evidence>
<comment type="subcellular location">
    <subcellularLocation>
        <location evidence="1">Cell membrane</location>
        <topology evidence="1">Peripheral membrane protein</topology>
    </subcellularLocation>
</comment>
<feature type="domain" description="ABC transporter" evidence="11">
    <location>
        <begin position="262"/>
        <end position="506"/>
    </location>
</feature>
<dbReference type="CDD" id="cd03216">
    <property type="entry name" value="ABC_Carb_Monos_I"/>
    <property type="match status" value="1"/>
</dbReference>
<dbReference type="Pfam" id="PF00005">
    <property type="entry name" value="ABC_tran"/>
    <property type="match status" value="2"/>
</dbReference>
<evidence type="ECO:0000256" key="3">
    <source>
        <dbReference type="ARBA" id="ARBA00022475"/>
    </source>
</evidence>